<feature type="transmembrane region" description="Helical" evidence="1">
    <location>
        <begin position="17"/>
        <end position="34"/>
    </location>
</feature>
<dbReference type="Gene3D" id="3.30.450.20">
    <property type="entry name" value="PAS domain"/>
    <property type="match status" value="1"/>
</dbReference>
<feature type="transmembrane region" description="Helical" evidence="1">
    <location>
        <begin position="54"/>
        <end position="81"/>
    </location>
</feature>
<dbReference type="FunFam" id="3.30.70.270:FF:000001">
    <property type="entry name" value="Diguanylate cyclase domain protein"/>
    <property type="match status" value="1"/>
</dbReference>
<name>A0A1M7HHF3_9ACTN</name>
<dbReference type="NCBIfam" id="TIGR00254">
    <property type="entry name" value="GGDEF"/>
    <property type="match status" value="1"/>
</dbReference>
<evidence type="ECO:0000313" key="5">
    <source>
        <dbReference type="EMBL" id="SHM27567.1"/>
    </source>
</evidence>
<dbReference type="Pfam" id="PF00990">
    <property type="entry name" value="GGDEF"/>
    <property type="match status" value="1"/>
</dbReference>
<proteinExistence type="predicted"/>
<dbReference type="PANTHER" id="PTHR44757">
    <property type="entry name" value="DIGUANYLATE CYCLASE DGCP"/>
    <property type="match status" value="1"/>
</dbReference>
<dbReference type="Proteomes" id="UP000184440">
    <property type="component" value="Unassembled WGS sequence"/>
</dbReference>
<reference evidence="5 6" key="1">
    <citation type="submission" date="2016-11" db="EMBL/GenBank/DDBJ databases">
        <authorList>
            <person name="Jaros S."/>
            <person name="Januszkiewicz K."/>
            <person name="Wedrychowicz H."/>
        </authorList>
    </citation>
    <scope>NUCLEOTIDE SEQUENCE [LARGE SCALE GENOMIC DNA]</scope>
    <source>
        <strain evidence="5 6">DSM 46144</strain>
    </source>
</reference>
<dbReference type="SMART" id="SM00086">
    <property type="entry name" value="PAC"/>
    <property type="match status" value="1"/>
</dbReference>
<dbReference type="InterPro" id="IPR000700">
    <property type="entry name" value="PAS-assoc_C"/>
</dbReference>
<dbReference type="PROSITE" id="PS50887">
    <property type="entry name" value="GGDEF"/>
    <property type="match status" value="1"/>
</dbReference>
<dbReference type="SMART" id="SM00091">
    <property type="entry name" value="PAS"/>
    <property type="match status" value="1"/>
</dbReference>
<gene>
    <name evidence="5" type="ORF">SAMN05443668_101181</name>
</gene>
<dbReference type="SUPFAM" id="SSF55073">
    <property type="entry name" value="Nucleotide cyclase"/>
    <property type="match status" value="1"/>
</dbReference>
<dbReference type="STRING" id="134849.SAMN05443668_101181"/>
<dbReference type="InterPro" id="IPR043128">
    <property type="entry name" value="Rev_trsase/Diguanyl_cyclase"/>
</dbReference>
<dbReference type="InterPro" id="IPR035965">
    <property type="entry name" value="PAS-like_dom_sf"/>
</dbReference>
<dbReference type="EMBL" id="FRCS01000001">
    <property type="protein sequence ID" value="SHM27567.1"/>
    <property type="molecule type" value="Genomic_DNA"/>
</dbReference>
<organism evidence="5 6">
    <name type="scientific">Cryptosporangium aurantiacum</name>
    <dbReference type="NCBI Taxonomy" id="134849"/>
    <lineage>
        <taxon>Bacteria</taxon>
        <taxon>Bacillati</taxon>
        <taxon>Actinomycetota</taxon>
        <taxon>Actinomycetes</taxon>
        <taxon>Cryptosporangiales</taxon>
        <taxon>Cryptosporangiaceae</taxon>
        <taxon>Cryptosporangium</taxon>
    </lineage>
</organism>
<dbReference type="PANTHER" id="PTHR44757:SF2">
    <property type="entry name" value="BIOFILM ARCHITECTURE MAINTENANCE PROTEIN MBAA"/>
    <property type="match status" value="1"/>
</dbReference>
<evidence type="ECO:0000256" key="1">
    <source>
        <dbReference type="SAM" id="Phobius"/>
    </source>
</evidence>
<accession>A0A1M7HHF3</accession>
<evidence type="ECO:0000259" key="3">
    <source>
        <dbReference type="PROSITE" id="PS50113"/>
    </source>
</evidence>
<keyword evidence="1" id="KW-0812">Transmembrane</keyword>
<evidence type="ECO:0000259" key="4">
    <source>
        <dbReference type="PROSITE" id="PS50887"/>
    </source>
</evidence>
<dbReference type="InterPro" id="IPR013655">
    <property type="entry name" value="PAS_fold_3"/>
</dbReference>
<feature type="domain" description="PAC" evidence="3">
    <location>
        <begin position="234"/>
        <end position="285"/>
    </location>
</feature>
<feature type="transmembrane region" description="Helical" evidence="1">
    <location>
        <begin position="93"/>
        <end position="119"/>
    </location>
</feature>
<dbReference type="Pfam" id="PF08447">
    <property type="entry name" value="PAS_3"/>
    <property type="match status" value="1"/>
</dbReference>
<dbReference type="InterPro" id="IPR001610">
    <property type="entry name" value="PAC"/>
</dbReference>
<sequence>MLCVLAVLRHLDLAGRTPFWVFVVLLAAGAVLQQPEVQRRLSGGADDGRLWLRVGLRIALNTALIYAIGWGAMLAVAHLQILSWFLRQAGSRAWLPVAVCSAAAVATGEVAVAAGLFTYLPEPEVHGVAVLITLGVVTTSYVLGEAVRQREDAEAALRRSEELFRAVVQDGSDIITLTADDGRIVYISPTAERITGHRLESLLGDGLWRHIHPDDQADAALFNTRIHRNPDTEHTMEIRIRHADGEWRWHEFVVRNLLAHPGVRAIVGHHRDVHDRRTAQDRIAHAAMHDALTGLLNSASLLRGLSQALADGASGGYPIGLLFLDLDGFKQVNDVHGHAAGDRMLRTISDVLRRTCRERDLVGRMGGDEFAVVLNGVASAEQAASIADALITAVDAAQPADAGPARVGCSIGIALAEPGAIDSDGLLRHADVAMYASKRRGRNGHEVYALSTR</sequence>
<dbReference type="NCBIfam" id="TIGR00229">
    <property type="entry name" value="sensory_box"/>
    <property type="match status" value="1"/>
</dbReference>
<dbReference type="PROSITE" id="PS50113">
    <property type="entry name" value="PAC"/>
    <property type="match status" value="1"/>
</dbReference>
<dbReference type="InterPro" id="IPR000160">
    <property type="entry name" value="GGDEF_dom"/>
</dbReference>
<protein>
    <submittedName>
        <fullName evidence="5">PAS domain S-box-containing protein/diguanylate cyclase (GGDEF) domain-containing protein</fullName>
    </submittedName>
</protein>
<keyword evidence="1" id="KW-0472">Membrane</keyword>
<feature type="transmembrane region" description="Helical" evidence="1">
    <location>
        <begin position="125"/>
        <end position="143"/>
    </location>
</feature>
<evidence type="ECO:0000313" key="6">
    <source>
        <dbReference type="Proteomes" id="UP000184440"/>
    </source>
</evidence>
<dbReference type="CDD" id="cd00130">
    <property type="entry name" value="PAS"/>
    <property type="match status" value="1"/>
</dbReference>
<dbReference type="CDD" id="cd01949">
    <property type="entry name" value="GGDEF"/>
    <property type="match status" value="1"/>
</dbReference>
<keyword evidence="1" id="KW-1133">Transmembrane helix</keyword>
<dbReference type="Gene3D" id="3.30.70.270">
    <property type="match status" value="1"/>
</dbReference>
<dbReference type="InterPro" id="IPR029787">
    <property type="entry name" value="Nucleotide_cyclase"/>
</dbReference>
<dbReference type="SMART" id="SM00267">
    <property type="entry name" value="GGDEF"/>
    <property type="match status" value="1"/>
</dbReference>
<feature type="domain" description="GGDEF" evidence="4">
    <location>
        <begin position="317"/>
        <end position="450"/>
    </location>
</feature>
<dbReference type="SUPFAM" id="SSF55785">
    <property type="entry name" value="PYP-like sensor domain (PAS domain)"/>
    <property type="match status" value="1"/>
</dbReference>
<evidence type="ECO:0000259" key="2">
    <source>
        <dbReference type="PROSITE" id="PS50112"/>
    </source>
</evidence>
<dbReference type="InterPro" id="IPR000014">
    <property type="entry name" value="PAS"/>
</dbReference>
<feature type="domain" description="PAS" evidence="2">
    <location>
        <begin position="160"/>
        <end position="216"/>
    </location>
</feature>
<dbReference type="InterPro" id="IPR052155">
    <property type="entry name" value="Biofilm_reg_signaling"/>
</dbReference>
<dbReference type="AlphaFoldDB" id="A0A1M7HHF3"/>
<keyword evidence="6" id="KW-1185">Reference proteome</keyword>
<dbReference type="PROSITE" id="PS50112">
    <property type="entry name" value="PAS"/>
    <property type="match status" value="1"/>
</dbReference>